<keyword evidence="11" id="KW-1185">Reference proteome</keyword>
<feature type="domain" description="TonB-dependent receptor plug" evidence="8">
    <location>
        <begin position="137"/>
        <end position="238"/>
    </location>
</feature>
<evidence type="ECO:0000256" key="5">
    <source>
        <dbReference type="ARBA" id="ARBA00023136"/>
    </source>
</evidence>
<keyword evidence="2" id="KW-0813">Transport</keyword>
<dbReference type="SUPFAM" id="SSF56935">
    <property type="entry name" value="Porins"/>
    <property type="match status" value="1"/>
</dbReference>
<feature type="signal peptide" evidence="7">
    <location>
        <begin position="1"/>
        <end position="24"/>
    </location>
</feature>
<comment type="caution">
    <text evidence="10">The sequence shown here is derived from an EMBL/GenBank/DDBJ whole genome shotgun (WGS) entry which is preliminary data.</text>
</comment>
<keyword evidence="3" id="KW-1134">Transmembrane beta strand</keyword>
<dbReference type="Gene3D" id="2.60.40.1120">
    <property type="entry name" value="Carboxypeptidase-like, regulatory domain"/>
    <property type="match status" value="1"/>
</dbReference>
<sequence>MRRTMRSMFALLIVVCISVLTARAQETTSDIQGTITSENGQLSGAVITALHLPSGTKYVTTSRKDGRYNLPNLKVGGPYTITVSYLGQKEQKQENVFLVLGQEFKADFSLKTDTKTLAEVVVTATGRQDKVFNTNRTGSQEVVSRAQIEKLPTINRSLQDFTRLTPSSSGSFMSFGGRSGQYNNITVDGANFNNAFGLSGVLGGQTNSQPISLDAIEQIQVNIAPYDVRQGGFSGAGVNTVTRSGTNEVKASVYTYLRSPGLQGYNVRTNTVPKPSFTYNQRGASIGAPIVKNKLFIFVSGEQERISQPATSFIANKPGQTAVPGVISQAVADTLDALRTFLMQKYNYNPGSYQNYNYDTYSDKLTVRVDWNVSSKSTLTLKYNYLKSYRDISASNSGAPNGNRQPSNTGLPFSGSGYRINNNFNIAIAELNTSFSNKLSNKLQIGYTALRDYRASLGGGDFPLVDILNGQGQSYTAFGYEPFTYNNVLNTNVFQFSDIVTMYTGKHEITLGTQNYVKNFKNGFAPNYEGAYQFNTLSDFYSSAMNGTANAKSYAVQYSLTKDGSFPFANIGATEWGAFIQDKWRIRNNLTVTGGFRFDLPVFQNKFDANPYASQLAFRNGNHYDVGQKPGSNLLVSPRFGFNWDVFGDHKTQVRGGFGWFSGPPPFVWISNQASNNGVQFGSFSNSKNPATGKPYVFSPDINAYRPAAGAANTSYNLVFTDPNFKYPQVMKLSFAVDQKLPGNLVATVEYNYSKEVNAVYFQNVNLPSTGTPLVGSDNRIRYDSSKIWNGAGGASVTNPNISNAILMRNSNKGYSYMVTARLEKTLRNFNASVAYTYSQSKSINDGGSIAASNWRDRPVKGDPNSDEIGYSNFYQPHRVIAYASYRKEYAKNFATSVGVVFEAAPNGVGSYTYQGDLINANTGGNSSLIYIPKDKSDIVLVPVNTGGGTITDTRTASQMWAQLNSFIQQDPYMSTHRGQIAERNAVVLPWFKHLDLNITQDFYLKNKHTLRLSFDIINVGNFLNKNWGIAKTFSSNSFLKFEGIAPAGDPNAGKPRYSFLYQDPANQIPYVNSFQDNSGIFSRWQGQIGIRYLFNDQSSRSASSVRNR</sequence>
<evidence type="ECO:0000259" key="9">
    <source>
        <dbReference type="Pfam" id="PF25183"/>
    </source>
</evidence>
<dbReference type="InterPro" id="IPR039426">
    <property type="entry name" value="TonB-dep_rcpt-like"/>
</dbReference>
<dbReference type="InterPro" id="IPR057601">
    <property type="entry name" value="Oar-like_b-barrel"/>
</dbReference>
<accession>A0A8X8I8N0</accession>
<evidence type="ECO:0000256" key="1">
    <source>
        <dbReference type="ARBA" id="ARBA00004571"/>
    </source>
</evidence>
<dbReference type="GO" id="GO:0009279">
    <property type="term" value="C:cell outer membrane"/>
    <property type="evidence" value="ECO:0007669"/>
    <property type="project" value="UniProtKB-SubCell"/>
</dbReference>
<dbReference type="Pfam" id="PF07715">
    <property type="entry name" value="Plug"/>
    <property type="match status" value="1"/>
</dbReference>
<dbReference type="InterPro" id="IPR036942">
    <property type="entry name" value="Beta-barrel_TonB_sf"/>
</dbReference>
<dbReference type="Gene3D" id="2.40.170.20">
    <property type="entry name" value="TonB-dependent receptor, beta-barrel domain"/>
    <property type="match status" value="1"/>
</dbReference>
<dbReference type="InterPro" id="IPR037066">
    <property type="entry name" value="Plug_dom_sf"/>
</dbReference>
<dbReference type="AlphaFoldDB" id="A0A8X8I8N0"/>
<keyword evidence="6" id="KW-0998">Cell outer membrane</keyword>
<feature type="chain" id="PRO_5036479817" evidence="7">
    <location>
        <begin position="25"/>
        <end position="1109"/>
    </location>
</feature>
<name>A0A8X8I8N0_9BACT</name>
<proteinExistence type="predicted"/>
<keyword evidence="10" id="KW-0675">Receptor</keyword>
<evidence type="ECO:0000256" key="2">
    <source>
        <dbReference type="ARBA" id="ARBA00022448"/>
    </source>
</evidence>
<evidence type="ECO:0000256" key="4">
    <source>
        <dbReference type="ARBA" id="ARBA00022692"/>
    </source>
</evidence>
<evidence type="ECO:0000256" key="6">
    <source>
        <dbReference type="ARBA" id="ARBA00023237"/>
    </source>
</evidence>
<dbReference type="GO" id="GO:0044718">
    <property type="term" value="P:siderophore transmembrane transport"/>
    <property type="evidence" value="ECO:0007669"/>
    <property type="project" value="TreeGrafter"/>
</dbReference>
<comment type="subcellular location">
    <subcellularLocation>
        <location evidence="1">Cell outer membrane</location>
        <topology evidence="1">Multi-pass membrane protein</topology>
    </subcellularLocation>
</comment>
<dbReference type="RefSeq" id="WP_257574629.1">
    <property type="nucleotide sequence ID" value="NZ_FNNO01000001.1"/>
</dbReference>
<dbReference type="EMBL" id="FNNO01000001">
    <property type="protein sequence ID" value="SDW12654.1"/>
    <property type="molecule type" value="Genomic_DNA"/>
</dbReference>
<dbReference type="Pfam" id="PF13620">
    <property type="entry name" value="CarboxypepD_reg"/>
    <property type="match status" value="1"/>
</dbReference>
<dbReference type="GO" id="GO:0015344">
    <property type="term" value="F:siderophore uptake transmembrane transporter activity"/>
    <property type="evidence" value="ECO:0007669"/>
    <property type="project" value="TreeGrafter"/>
</dbReference>
<gene>
    <name evidence="10" type="ORF">SAMN05444410_101295</name>
</gene>
<evidence type="ECO:0000256" key="7">
    <source>
        <dbReference type="SAM" id="SignalP"/>
    </source>
</evidence>
<dbReference type="InterPro" id="IPR008969">
    <property type="entry name" value="CarboxyPept-like_regulatory"/>
</dbReference>
<keyword evidence="5" id="KW-0472">Membrane</keyword>
<dbReference type="Gene3D" id="2.170.130.10">
    <property type="entry name" value="TonB-dependent receptor, plug domain"/>
    <property type="match status" value="1"/>
</dbReference>
<keyword evidence="4" id="KW-0812">Transmembrane</keyword>
<dbReference type="Proteomes" id="UP000198711">
    <property type="component" value="Unassembled WGS sequence"/>
</dbReference>
<reference evidence="10 11" key="1">
    <citation type="submission" date="2016-10" db="EMBL/GenBank/DDBJ databases">
        <authorList>
            <person name="Varghese N."/>
            <person name="Submissions S."/>
        </authorList>
    </citation>
    <scope>NUCLEOTIDE SEQUENCE [LARGE SCALE GENOMIC DNA]</scope>
    <source>
        <strain evidence="10 11">DSM 25353</strain>
    </source>
</reference>
<evidence type="ECO:0000313" key="11">
    <source>
        <dbReference type="Proteomes" id="UP000198711"/>
    </source>
</evidence>
<dbReference type="SUPFAM" id="SSF49464">
    <property type="entry name" value="Carboxypeptidase regulatory domain-like"/>
    <property type="match status" value="1"/>
</dbReference>
<dbReference type="InterPro" id="IPR012910">
    <property type="entry name" value="Plug_dom"/>
</dbReference>
<feature type="domain" description="TonB-dependent transporter Oar-like beta-barrel" evidence="9">
    <location>
        <begin position="241"/>
        <end position="1037"/>
    </location>
</feature>
<keyword evidence="7" id="KW-0732">Signal</keyword>
<protein>
    <submittedName>
        <fullName evidence="10">TonB-dependent Receptor Plug Domain</fullName>
    </submittedName>
</protein>
<dbReference type="Pfam" id="PF25183">
    <property type="entry name" value="OMP_b-brl_4"/>
    <property type="match status" value="1"/>
</dbReference>
<evidence type="ECO:0000313" key="10">
    <source>
        <dbReference type="EMBL" id="SDW12654.1"/>
    </source>
</evidence>
<dbReference type="PANTHER" id="PTHR30069">
    <property type="entry name" value="TONB-DEPENDENT OUTER MEMBRANE RECEPTOR"/>
    <property type="match status" value="1"/>
</dbReference>
<organism evidence="10 11">
    <name type="scientific">Hydrobacter penzbergensis</name>
    <dbReference type="NCBI Taxonomy" id="1235997"/>
    <lineage>
        <taxon>Bacteria</taxon>
        <taxon>Pseudomonadati</taxon>
        <taxon>Bacteroidota</taxon>
        <taxon>Chitinophagia</taxon>
        <taxon>Chitinophagales</taxon>
        <taxon>Chitinophagaceae</taxon>
        <taxon>Hydrobacter</taxon>
    </lineage>
</organism>
<evidence type="ECO:0000256" key="3">
    <source>
        <dbReference type="ARBA" id="ARBA00022452"/>
    </source>
</evidence>
<evidence type="ECO:0000259" key="8">
    <source>
        <dbReference type="Pfam" id="PF07715"/>
    </source>
</evidence>
<dbReference type="PANTHER" id="PTHR30069:SF46">
    <property type="entry name" value="OAR PROTEIN"/>
    <property type="match status" value="1"/>
</dbReference>